<dbReference type="EMBL" id="LJPM01000299">
    <property type="protein sequence ID" value="KPW19005.1"/>
    <property type="molecule type" value="Genomic_DNA"/>
</dbReference>
<gene>
    <name evidence="1" type="ORF">ALO91_03698</name>
</gene>
<evidence type="ECO:0000313" key="2">
    <source>
        <dbReference type="Proteomes" id="UP000050297"/>
    </source>
</evidence>
<organism evidence="1 2">
    <name type="scientific">Pseudomonas syringae pv. aceris</name>
    <dbReference type="NCBI Taxonomy" id="199198"/>
    <lineage>
        <taxon>Bacteria</taxon>
        <taxon>Pseudomonadati</taxon>
        <taxon>Pseudomonadota</taxon>
        <taxon>Gammaproteobacteria</taxon>
        <taxon>Pseudomonadales</taxon>
        <taxon>Pseudomonadaceae</taxon>
        <taxon>Pseudomonas</taxon>
        <taxon>Pseudomonas syringae</taxon>
    </lineage>
</organism>
<protein>
    <submittedName>
        <fullName evidence="1">AAA ATPase</fullName>
    </submittedName>
</protein>
<accession>A0A0L8IQZ5</accession>
<dbReference type="AlphaFoldDB" id="A0A0L8IQZ5"/>
<reference evidence="1 2" key="1">
    <citation type="submission" date="2015-09" db="EMBL/GenBank/DDBJ databases">
        <title>Genome announcement of multiple Pseudomonas syringae strains.</title>
        <authorList>
            <person name="Thakur S."/>
            <person name="Wang P.W."/>
            <person name="Gong Y."/>
            <person name="Weir B.S."/>
            <person name="Guttman D.S."/>
        </authorList>
    </citation>
    <scope>NUCLEOTIDE SEQUENCE [LARGE SCALE GENOMIC DNA]</scope>
    <source>
        <strain evidence="1 2">ICMP2802</strain>
    </source>
</reference>
<name>A0A0L8IQZ5_PSESX</name>
<comment type="caution">
    <text evidence="1">The sequence shown here is derived from an EMBL/GenBank/DDBJ whole genome shotgun (WGS) entry which is preliminary data.</text>
</comment>
<dbReference type="RefSeq" id="WP_003405268.1">
    <property type="nucleotide sequence ID" value="NZ_LGAR01000106.1"/>
</dbReference>
<evidence type="ECO:0000313" key="1">
    <source>
        <dbReference type="EMBL" id="KPW19005.1"/>
    </source>
</evidence>
<sequence length="324" mass="37092">MDYRRIRGMDSGQRLAFEELVCQLARREPPAADAEFRRIEGAGGDGGIEAYWLLSDGSEIGYQAKYYLKAGDIDWANIDDSVKRALQSHPSLTTYVVALACDLTDKTGKQGGGKRGWEHWETHKATWTSYVPPGQTVEFIPWTASDLTDRLSRTNAEGLKRYWFGDVEFSPSWLSENVEWSVRSLDERYHPDDHVEVGIERLFKIILRDQSIILELQAKIDKLCSLAKIKDIKKLLENAGTALIGRVRSEVKTLGELRQKLTTDAWFPWPLTECLECIEKISDDVHSLEMVTWELKEENRKKKTLDDNPIEYLRHQLSELSDAS</sequence>
<proteinExistence type="predicted"/>
<dbReference type="PATRIC" id="fig|199198.4.peg.4446"/>
<dbReference type="Proteomes" id="UP000050297">
    <property type="component" value="Unassembled WGS sequence"/>
</dbReference>